<proteinExistence type="predicted"/>
<gene>
    <name evidence="1" type="ordered locus">DDD_0185</name>
</gene>
<dbReference type="EMBL" id="CP001397">
    <property type="protein sequence ID" value="AGC75313.1"/>
    <property type="molecule type" value="Genomic_DNA"/>
</dbReference>
<evidence type="ECO:0000313" key="2">
    <source>
        <dbReference type="Proteomes" id="UP000011173"/>
    </source>
</evidence>
<organism evidence="1 2">
    <name type="scientific">Nonlabens dokdonensis (strain DSM 17205 / KCTC 12402 / DSW-6)</name>
    <name type="common">Donghaeana dokdonensis</name>
    <dbReference type="NCBI Taxonomy" id="592029"/>
    <lineage>
        <taxon>Bacteria</taxon>
        <taxon>Pseudomonadati</taxon>
        <taxon>Bacteroidota</taxon>
        <taxon>Flavobacteriia</taxon>
        <taxon>Flavobacteriales</taxon>
        <taxon>Flavobacteriaceae</taxon>
        <taxon>Nonlabens</taxon>
    </lineage>
</organism>
<dbReference type="AlphaFoldDB" id="L7W910"/>
<protein>
    <submittedName>
        <fullName evidence="1">Uncharacterized protein</fullName>
    </submittedName>
</protein>
<sequence length="47" mass="5472">MKIRVSESVIRLLISCIDINYSKAIIGFERLVTFVLMVMISLSRKRK</sequence>
<accession>L7W910</accession>
<name>L7W910_NONDD</name>
<reference evidence="1 2" key="1">
    <citation type="journal article" date="2013" name="Genome Biol. Evol.">
        <title>Genomic makeup of the marine flavobacterium Nonlabens (Donghaeana) dokdonensis DSW-6 and identification of a novel class of rhodopsins.</title>
        <authorList>
            <person name="Kwon S.K."/>
            <person name="Kim B.K."/>
            <person name="Song J.Y."/>
            <person name="Kwak M.J."/>
            <person name="Lee C.H."/>
            <person name="Yoon J.H."/>
            <person name="Oh T.K."/>
            <person name="Kim J.F."/>
        </authorList>
    </citation>
    <scope>NUCLEOTIDE SEQUENCE [LARGE SCALE GENOMIC DNA]</scope>
    <source>
        <strain evidence="2">DSM 17205 / KCTC 12402 / DSW-6</strain>
    </source>
</reference>
<dbReference type="HOGENOM" id="CLU_3170846_0_0_10"/>
<dbReference type="KEGG" id="ndo:DDD_0185"/>
<dbReference type="Proteomes" id="UP000011173">
    <property type="component" value="Chromosome"/>
</dbReference>
<evidence type="ECO:0000313" key="1">
    <source>
        <dbReference type="EMBL" id="AGC75313.1"/>
    </source>
</evidence>
<dbReference type="PATRIC" id="fig|592029.3.peg.183"/>